<dbReference type="PRINTS" id="PR00081">
    <property type="entry name" value="GDHRDH"/>
</dbReference>
<sequence>MVDTARSALVTGANRGLGRAVARRLHGLGLRVVVAGRDGRDARDVAEELGDGATGIELDVTDDESVQRAVKLAGPVDVLVNNAGIMSDQGYDPLTVPIDVVHRHLTVNALGALRVSQAFVPAMVERGWGRVVFVSSGTGSFTNGLFPGAPAYSLSKTAVNGVMQLLATATKGTGVLVNAVNPGLVKTRMAPQAHRSAWDASADIVDAAQLPDDGPTGAFLRHGKQTDW</sequence>
<dbReference type="Proteomes" id="UP001589810">
    <property type="component" value="Unassembled WGS sequence"/>
</dbReference>
<dbReference type="GO" id="GO:0016491">
    <property type="term" value="F:oxidoreductase activity"/>
    <property type="evidence" value="ECO:0007669"/>
    <property type="project" value="UniProtKB-KW"/>
</dbReference>
<accession>A0ABV6MRD5</accession>
<reference evidence="4 5" key="1">
    <citation type="submission" date="2024-09" db="EMBL/GenBank/DDBJ databases">
        <authorList>
            <person name="Sun Q."/>
            <person name="Mori K."/>
        </authorList>
    </citation>
    <scope>NUCLEOTIDE SEQUENCE [LARGE SCALE GENOMIC DNA]</scope>
    <source>
        <strain evidence="4 5">TBRC 1432</strain>
    </source>
</reference>
<evidence type="ECO:0000313" key="5">
    <source>
        <dbReference type="Proteomes" id="UP001589810"/>
    </source>
</evidence>
<dbReference type="PRINTS" id="PR00080">
    <property type="entry name" value="SDRFAMILY"/>
</dbReference>
<dbReference type="InterPro" id="IPR036291">
    <property type="entry name" value="NAD(P)-bd_dom_sf"/>
</dbReference>
<dbReference type="PANTHER" id="PTHR43669">
    <property type="entry name" value="5-KETO-D-GLUCONATE 5-REDUCTASE"/>
    <property type="match status" value="1"/>
</dbReference>
<dbReference type="RefSeq" id="WP_273941287.1">
    <property type="nucleotide sequence ID" value="NZ_CP097263.1"/>
</dbReference>
<proteinExistence type="inferred from homology"/>
<keyword evidence="5" id="KW-1185">Reference proteome</keyword>
<keyword evidence="2 4" id="KW-0560">Oxidoreductase</keyword>
<dbReference type="CDD" id="cd05233">
    <property type="entry name" value="SDR_c"/>
    <property type="match status" value="1"/>
</dbReference>
<dbReference type="PANTHER" id="PTHR43669:SF3">
    <property type="entry name" value="ALCOHOL DEHYDROGENASE, PUTATIVE (AFU_ORTHOLOGUE AFUA_3G03445)-RELATED"/>
    <property type="match status" value="1"/>
</dbReference>
<dbReference type="EC" id="1.1.1.-" evidence="4"/>
<comment type="caution">
    <text evidence="4">The sequence shown here is derived from an EMBL/GenBank/DDBJ whole genome shotgun (WGS) entry which is preliminary data.</text>
</comment>
<protein>
    <submittedName>
        <fullName evidence="4">SDR family NAD(P)-dependent oxidoreductase</fullName>
        <ecNumber evidence="4">1.1.1.-</ecNumber>
    </submittedName>
</protein>
<gene>
    <name evidence="4" type="ORF">ACFFH7_15375</name>
</gene>
<comment type="similarity">
    <text evidence="1 3">Belongs to the short-chain dehydrogenases/reductases (SDR) family.</text>
</comment>
<evidence type="ECO:0000313" key="4">
    <source>
        <dbReference type="EMBL" id="MFC0542878.1"/>
    </source>
</evidence>
<organism evidence="4 5">
    <name type="scientific">Kutzneria chonburiensis</name>
    <dbReference type="NCBI Taxonomy" id="1483604"/>
    <lineage>
        <taxon>Bacteria</taxon>
        <taxon>Bacillati</taxon>
        <taxon>Actinomycetota</taxon>
        <taxon>Actinomycetes</taxon>
        <taxon>Pseudonocardiales</taxon>
        <taxon>Pseudonocardiaceae</taxon>
        <taxon>Kutzneria</taxon>
    </lineage>
</organism>
<evidence type="ECO:0000256" key="1">
    <source>
        <dbReference type="ARBA" id="ARBA00006484"/>
    </source>
</evidence>
<dbReference type="EMBL" id="JBHLUD010000004">
    <property type="protein sequence ID" value="MFC0542878.1"/>
    <property type="molecule type" value="Genomic_DNA"/>
</dbReference>
<name>A0ABV6MRD5_9PSEU</name>
<evidence type="ECO:0000256" key="3">
    <source>
        <dbReference type="RuleBase" id="RU000363"/>
    </source>
</evidence>
<dbReference type="InterPro" id="IPR002347">
    <property type="entry name" value="SDR_fam"/>
</dbReference>
<dbReference type="SUPFAM" id="SSF51735">
    <property type="entry name" value="NAD(P)-binding Rossmann-fold domains"/>
    <property type="match status" value="1"/>
</dbReference>
<evidence type="ECO:0000256" key="2">
    <source>
        <dbReference type="ARBA" id="ARBA00023002"/>
    </source>
</evidence>
<dbReference type="Gene3D" id="3.40.50.720">
    <property type="entry name" value="NAD(P)-binding Rossmann-like Domain"/>
    <property type="match status" value="1"/>
</dbReference>
<dbReference type="Pfam" id="PF00106">
    <property type="entry name" value="adh_short"/>
    <property type="match status" value="1"/>
</dbReference>